<evidence type="ECO:0000313" key="7">
    <source>
        <dbReference type="Proteomes" id="UP000030643"/>
    </source>
</evidence>
<dbReference type="GO" id="GO:0042597">
    <property type="term" value="C:periplasmic space"/>
    <property type="evidence" value="ECO:0007669"/>
    <property type="project" value="UniProtKB-SubCell"/>
</dbReference>
<protein>
    <submittedName>
        <fullName evidence="6">Spermidine/putrescine transport system substrate-binding protein</fullName>
    </submittedName>
</protein>
<comment type="subcellular location">
    <subcellularLocation>
        <location evidence="1">Periplasm</location>
    </subcellularLocation>
</comment>
<dbReference type="CDD" id="cd13663">
    <property type="entry name" value="PBP2_PotD_PotF_like_2"/>
    <property type="match status" value="1"/>
</dbReference>
<feature type="binding site" evidence="5">
    <location>
        <position position="97"/>
    </location>
    <ligand>
        <name>spermidine</name>
        <dbReference type="ChEBI" id="CHEBI:57834"/>
    </ligand>
</feature>
<organism evidence="6 7">
    <name type="scientific">Weissella oryzae (strain DSM 25784 / JCM 18191 / LMG 30913 / SG25)</name>
    <dbReference type="NCBI Taxonomy" id="1329250"/>
    <lineage>
        <taxon>Bacteria</taxon>
        <taxon>Bacillati</taxon>
        <taxon>Bacillota</taxon>
        <taxon>Bacilli</taxon>
        <taxon>Lactobacillales</taxon>
        <taxon>Lactobacillaceae</taxon>
        <taxon>Weissella</taxon>
    </lineage>
</organism>
<dbReference type="PANTHER" id="PTHR30222">
    <property type="entry name" value="SPERMIDINE/PUTRESCINE-BINDING PERIPLASMIC PROTEIN"/>
    <property type="match status" value="1"/>
</dbReference>
<dbReference type="STRING" id="1329250.WOSG25_100370"/>
<dbReference type="SUPFAM" id="SSF53850">
    <property type="entry name" value="Periplasmic binding protein-like II"/>
    <property type="match status" value="1"/>
</dbReference>
<dbReference type="Gene3D" id="3.40.190.10">
    <property type="entry name" value="Periplasmic binding protein-like II"/>
    <property type="match status" value="2"/>
</dbReference>
<evidence type="ECO:0000313" key="6">
    <source>
        <dbReference type="EMBL" id="GAK31471.1"/>
    </source>
</evidence>
<gene>
    <name evidence="6" type="primary">potD</name>
    <name evidence="6" type="ORF">WOSG25_100370</name>
</gene>
<reference evidence="7" key="1">
    <citation type="journal article" date="2014" name="Genome Announc.">
        <title>Draft genome sequence of Weissella oryzae SG25T, isolated from fermented rice grains.</title>
        <authorList>
            <person name="Tanizawa Y."/>
            <person name="Fujisawa T."/>
            <person name="Mochizuki T."/>
            <person name="Kaminuma E."/>
            <person name="Suzuki Y."/>
            <person name="Nakamura Y."/>
            <person name="Tohno M."/>
        </authorList>
    </citation>
    <scope>NUCLEOTIDE SEQUENCE [LARGE SCALE GENOMIC DNA]</scope>
    <source>
        <strain evidence="7">DSM 25784 / JCM 18191 / LMG 30913 / SG25</strain>
    </source>
</reference>
<dbReference type="RefSeq" id="WP_027699444.1">
    <property type="nucleotide sequence ID" value="NZ_DF820493.1"/>
</dbReference>
<keyword evidence="4" id="KW-0574">Periplasm</keyword>
<evidence type="ECO:0000256" key="4">
    <source>
        <dbReference type="ARBA" id="ARBA00022764"/>
    </source>
</evidence>
<feature type="binding site" evidence="5">
    <location>
        <position position="49"/>
    </location>
    <ligand>
        <name>spermidine</name>
        <dbReference type="ChEBI" id="CHEBI:57834"/>
    </ligand>
</feature>
<accession>A0A069D250</accession>
<name>A0A069D250_WEIOS</name>
<dbReference type="InterPro" id="IPR006059">
    <property type="entry name" value="SBP"/>
</dbReference>
<dbReference type="GO" id="GO:0019808">
    <property type="term" value="F:polyamine binding"/>
    <property type="evidence" value="ECO:0007669"/>
    <property type="project" value="InterPro"/>
</dbReference>
<keyword evidence="3" id="KW-0732">Signal</keyword>
<evidence type="ECO:0000256" key="3">
    <source>
        <dbReference type="ARBA" id="ARBA00022729"/>
    </source>
</evidence>
<keyword evidence="2" id="KW-0813">Transport</keyword>
<evidence type="ECO:0000256" key="5">
    <source>
        <dbReference type="PIRSR" id="PIRSR019574-1"/>
    </source>
</evidence>
<dbReference type="OrthoDB" id="9769319at2"/>
<dbReference type="PRINTS" id="PR00909">
    <property type="entry name" value="SPERMDNBNDNG"/>
</dbReference>
<dbReference type="PIRSF" id="PIRSF019574">
    <property type="entry name" value="Periplasmic_polyamine_BP"/>
    <property type="match status" value="1"/>
</dbReference>
<sequence length="361" mass="41041">MKRLGIFSAIITIVVVILAALSFQLMRAQQPVHRASRTNNVLTIYNWGEYIDPSLVKKFEKQTGYQVNYVTFDSNEAMYTKVKQGGTAYDIAVPSDYMVDKMRQEGLLEPLDLNKIPNVKYYDPEYMNLAFDPNNHYSLPYFWGTLGIAYNDQRVKRSEIQEWNDLWSDKWNGKIMLTDSARDMLGVALASDNQSVNTTSSMALNVAAKKLMALAPNTQAILADEIMNYMVSGESSLAVVYSGQAAEMAAQNPHIKYVIPKGIGNMWVDNLVIPKTVANKPAAYAFLNFMSDPRNAAQNAEWVGYSTPNKGALKYLPKSLTQDREWYPTSEQLKGKEVYRNLSPYWTQQYNDLWLQVKMHQ</sequence>
<dbReference type="Pfam" id="PF13416">
    <property type="entry name" value="SBP_bac_8"/>
    <property type="match status" value="1"/>
</dbReference>
<keyword evidence="7" id="KW-1185">Reference proteome</keyword>
<dbReference type="PANTHER" id="PTHR30222:SF17">
    <property type="entry name" value="SPERMIDINE_PUTRESCINE-BINDING PERIPLASMIC PROTEIN"/>
    <property type="match status" value="1"/>
</dbReference>
<dbReference type="eggNOG" id="COG0687">
    <property type="taxonomic scope" value="Bacteria"/>
</dbReference>
<dbReference type="InterPro" id="IPR001188">
    <property type="entry name" value="Sperm_putr-bd"/>
</dbReference>
<dbReference type="Proteomes" id="UP000030643">
    <property type="component" value="Unassembled WGS sequence"/>
</dbReference>
<evidence type="ECO:0000256" key="2">
    <source>
        <dbReference type="ARBA" id="ARBA00022448"/>
    </source>
</evidence>
<proteinExistence type="predicted"/>
<dbReference type="AlphaFoldDB" id="A0A069D250"/>
<dbReference type="GO" id="GO:0015846">
    <property type="term" value="P:polyamine transport"/>
    <property type="evidence" value="ECO:0007669"/>
    <property type="project" value="InterPro"/>
</dbReference>
<dbReference type="EMBL" id="DF820493">
    <property type="protein sequence ID" value="GAK31471.1"/>
    <property type="molecule type" value="Genomic_DNA"/>
</dbReference>
<evidence type="ECO:0000256" key="1">
    <source>
        <dbReference type="ARBA" id="ARBA00004418"/>
    </source>
</evidence>